<proteinExistence type="predicted"/>
<accession>W7LU11</accession>
<dbReference type="AlphaFoldDB" id="W7LU11"/>
<dbReference type="VEuPathDB" id="FungiDB:FVEG_02001"/>
<name>W7LU11_GIBM7</name>
<dbReference type="EMBL" id="CM000583">
    <property type="protein sequence ID" value="EWG38954.1"/>
    <property type="molecule type" value="Genomic_DNA"/>
</dbReference>
<dbReference type="KEGG" id="fvr:FVEG_02001"/>
<evidence type="ECO:0000313" key="1">
    <source>
        <dbReference type="EMBL" id="EWG38954.1"/>
    </source>
</evidence>
<gene>
    <name evidence="1" type="ORF">FVEG_02001</name>
</gene>
<dbReference type="EMBL" id="DS022243">
    <property type="protein sequence ID" value="EWG38954.1"/>
    <property type="molecule type" value="Genomic_DNA"/>
</dbReference>
<protein>
    <submittedName>
        <fullName evidence="1">Uncharacterized protein</fullName>
    </submittedName>
</protein>
<evidence type="ECO:0000313" key="2">
    <source>
        <dbReference type="Proteomes" id="UP000009096"/>
    </source>
</evidence>
<dbReference type="GeneID" id="30060244"/>
<dbReference type="Proteomes" id="UP000009096">
    <property type="component" value="Chromosome 6"/>
</dbReference>
<sequence length="74" mass="8238">MMGTSCLLGMSPNQSSCRKYGMSLLFYLSRNKCQQDGHWLCGSYTATVDITGRLKVDGNVIHLTKILIVVKKLL</sequence>
<dbReference type="RefSeq" id="XP_018745145.1">
    <property type="nucleotide sequence ID" value="XM_018889070.1"/>
</dbReference>
<organism evidence="1 2">
    <name type="scientific">Gibberella moniliformis (strain M3125 / FGSC 7600)</name>
    <name type="common">Maize ear and stalk rot fungus</name>
    <name type="synonym">Fusarium verticillioides</name>
    <dbReference type="NCBI Taxonomy" id="334819"/>
    <lineage>
        <taxon>Eukaryota</taxon>
        <taxon>Fungi</taxon>
        <taxon>Dikarya</taxon>
        <taxon>Ascomycota</taxon>
        <taxon>Pezizomycotina</taxon>
        <taxon>Sordariomycetes</taxon>
        <taxon>Hypocreomycetidae</taxon>
        <taxon>Hypocreales</taxon>
        <taxon>Nectriaceae</taxon>
        <taxon>Fusarium</taxon>
        <taxon>Fusarium fujikuroi species complex</taxon>
    </lineage>
</organism>
<keyword evidence="2" id="KW-1185">Reference proteome</keyword>
<dbReference type="HOGENOM" id="CLU_2688020_0_0_1"/>
<reference evidence="1 2" key="1">
    <citation type="journal article" date="2010" name="Nature">
        <title>Comparative genomics reveals mobile pathogenicity chromosomes in Fusarium.</title>
        <authorList>
            <person name="Ma L.J."/>
            <person name="van der Does H.C."/>
            <person name="Borkovich K.A."/>
            <person name="Coleman J.J."/>
            <person name="Daboussi M.J."/>
            <person name="Di Pietro A."/>
            <person name="Dufresne M."/>
            <person name="Freitag M."/>
            <person name="Grabherr M."/>
            <person name="Henrissat B."/>
            <person name="Houterman P.M."/>
            <person name="Kang S."/>
            <person name="Shim W.B."/>
            <person name="Woloshuk C."/>
            <person name="Xie X."/>
            <person name="Xu J.R."/>
            <person name="Antoniw J."/>
            <person name="Baker S.E."/>
            <person name="Bluhm B.H."/>
            <person name="Breakspear A."/>
            <person name="Brown D.W."/>
            <person name="Butchko R.A."/>
            <person name="Chapman S."/>
            <person name="Coulson R."/>
            <person name="Coutinho P.M."/>
            <person name="Danchin E.G."/>
            <person name="Diener A."/>
            <person name="Gale L.R."/>
            <person name="Gardiner D.M."/>
            <person name="Goff S."/>
            <person name="Hammond-Kosack K.E."/>
            <person name="Hilburn K."/>
            <person name="Hua-Van A."/>
            <person name="Jonkers W."/>
            <person name="Kazan K."/>
            <person name="Kodira C.D."/>
            <person name="Koehrsen M."/>
            <person name="Kumar L."/>
            <person name="Lee Y.H."/>
            <person name="Li L."/>
            <person name="Manners J.M."/>
            <person name="Miranda-Saavedra D."/>
            <person name="Mukherjee M."/>
            <person name="Park G."/>
            <person name="Park J."/>
            <person name="Park S.Y."/>
            <person name="Proctor R.H."/>
            <person name="Regev A."/>
            <person name="Ruiz-Roldan M.C."/>
            <person name="Sain D."/>
            <person name="Sakthikumar S."/>
            <person name="Sykes S."/>
            <person name="Schwartz D.C."/>
            <person name="Turgeon B.G."/>
            <person name="Wapinski I."/>
            <person name="Yoder O."/>
            <person name="Young S."/>
            <person name="Zeng Q."/>
            <person name="Zhou S."/>
            <person name="Galagan J."/>
            <person name="Cuomo C.A."/>
            <person name="Kistler H.C."/>
            <person name="Rep M."/>
        </authorList>
    </citation>
    <scope>NUCLEOTIDE SEQUENCE [LARGE SCALE GENOMIC DNA]</scope>
    <source>
        <strain evidence="2">M3125 / FGSC 7600</strain>
    </source>
</reference>